<name>A0ACC0KUJ9_CHOFU</name>
<accession>A0ACC0KUJ9</accession>
<protein>
    <submittedName>
        <fullName evidence="1">Uncharacterized protein</fullName>
    </submittedName>
</protein>
<proteinExistence type="predicted"/>
<evidence type="ECO:0000313" key="1">
    <source>
        <dbReference type="EMBL" id="KAI8439962.1"/>
    </source>
</evidence>
<sequence length="89" mass="9747">MKFVVFLVVVVFAVAQAKYLMAPYALSEALEKNEIDDGPLVHAATQKEKLYIPMARYMSCSNGGCTAVCQALGYRHGVCVSDTTCECYN</sequence>
<dbReference type="Proteomes" id="UP001064048">
    <property type="component" value="Chromosome 2"/>
</dbReference>
<evidence type="ECO:0000313" key="2">
    <source>
        <dbReference type="Proteomes" id="UP001064048"/>
    </source>
</evidence>
<dbReference type="EMBL" id="CM046102">
    <property type="protein sequence ID" value="KAI8439962.1"/>
    <property type="molecule type" value="Genomic_DNA"/>
</dbReference>
<keyword evidence="2" id="KW-1185">Reference proteome</keyword>
<gene>
    <name evidence="1" type="ORF">MSG28_001412</name>
</gene>
<comment type="caution">
    <text evidence="1">The sequence shown here is derived from an EMBL/GenBank/DDBJ whole genome shotgun (WGS) entry which is preliminary data.</text>
</comment>
<reference evidence="1 2" key="1">
    <citation type="journal article" date="2022" name="Genome Biol. Evol.">
        <title>The Spruce Budworm Genome: Reconstructing the Evolutionary History of Antifreeze Proteins.</title>
        <authorList>
            <person name="Beliveau C."/>
            <person name="Gagne P."/>
            <person name="Picq S."/>
            <person name="Vernygora O."/>
            <person name="Keeling C.I."/>
            <person name="Pinkney K."/>
            <person name="Doucet D."/>
            <person name="Wen F."/>
            <person name="Johnston J.S."/>
            <person name="Maaroufi H."/>
            <person name="Boyle B."/>
            <person name="Laroche J."/>
            <person name="Dewar K."/>
            <person name="Juretic N."/>
            <person name="Blackburn G."/>
            <person name="Nisole A."/>
            <person name="Brunet B."/>
            <person name="Brandao M."/>
            <person name="Lumley L."/>
            <person name="Duan J."/>
            <person name="Quan G."/>
            <person name="Lucarotti C.J."/>
            <person name="Roe A.D."/>
            <person name="Sperling F.A.H."/>
            <person name="Levesque R.C."/>
            <person name="Cusson M."/>
        </authorList>
    </citation>
    <scope>NUCLEOTIDE SEQUENCE [LARGE SCALE GENOMIC DNA]</scope>
    <source>
        <strain evidence="1">Glfc:IPQL:Cfum</strain>
    </source>
</reference>
<organism evidence="1 2">
    <name type="scientific">Choristoneura fumiferana</name>
    <name type="common">Spruce budworm moth</name>
    <name type="synonym">Archips fumiferana</name>
    <dbReference type="NCBI Taxonomy" id="7141"/>
    <lineage>
        <taxon>Eukaryota</taxon>
        <taxon>Metazoa</taxon>
        <taxon>Ecdysozoa</taxon>
        <taxon>Arthropoda</taxon>
        <taxon>Hexapoda</taxon>
        <taxon>Insecta</taxon>
        <taxon>Pterygota</taxon>
        <taxon>Neoptera</taxon>
        <taxon>Endopterygota</taxon>
        <taxon>Lepidoptera</taxon>
        <taxon>Glossata</taxon>
        <taxon>Ditrysia</taxon>
        <taxon>Tortricoidea</taxon>
        <taxon>Tortricidae</taxon>
        <taxon>Tortricinae</taxon>
        <taxon>Choristoneura</taxon>
    </lineage>
</organism>